<dbReference type="NCBIfam" id="NF033493">
    <property type="entry name" value="MetS_like_NSS"/>
    <property type="match status" value="1"/>
</dbReference>
<sequence>MSISAIVMMTVAIVLVWGGLLASAIHLNRHPDETAGDEG</sequence>
<accession>A0A7Z0D4C6</accession>
<name>A0A7Z0D4C6_9MICO</name>
<keyword evidence="2" id="KW-1185">Reference proteome</keyword>
<protein>
    <recommendedName>
        <fullName evidence="3">Methionine/alanine importer small subunit</fullName>
    </recommendedName>
</protein>
<evidence type="ECO:0000313" key="2">
    <source>
        <dbReference type="Proteomes" id="UP000539111"/>
    </source>
</evidence>
<gene>
    <name evidence="1" type="ORF">BJY26_002942</name>
</gene>
<reference evidence="1 2" key="1">
    <citation type="submission" date="2020-07" db="EMBL/GenBank/DDBJ databases">
        <title>Sequencing the genomes of 1000 actinobacteria strains.</title>
        <authorList>
            <person name="Klenk H.-P."/>
        </authorList>
    </citation>
    <scope>NUCLEOTIDE SEQUENCE [LARGE SCALE GENOMIC DNA]</scope>
    <source>
        <strain evidence="1 2">DSM 26341</strain>
    </source>
</reference>
<evidence type="ECO:0000313" key="1">
    <source>
        <dbReference type="EMBL" id="NYI68636.1"/>
    </source>
</evidence>
<proteinExistence type="predicted"/>
<comment type="caution">
    <text evidence="1">The sequence shown here is derived from an EMBL/GenBank/DDBJ whole genome shotgun (WGS) entry which is preliminary data.</text>
</comment>
<evidence type="ECO:0008006" key="3">
    <source>
        <dbReference type="Google" id="ProtNLM"/>
    </source>
</evidence>
<dbReference type="RefSeq" id="WP_179428957.1">
    <property type="nucleotide sequence ID" value="NZ_JACBZP010000001.1"/>
</dbReference>
<dbReference type="Pfam" id="PF16951">
    <property type="entry name" value="MaAIMP_sms"/>
    <property type="match status" value="1"/>
</dbReference>
<dbReference type="InterPro" id="IPR031596">
    <property type="entry name" value="MaAIMP_sms"/>
</dbReference>
<dbReference type="AlphaFoldDB" id="A0A7Z0D4C6"/>
<organism evidence="1 2">
    <name type="scientific">Spelaeicoccus albus</name>
    <dbReference type="NCBI Taxonomy" id="1280376"/>
    <lineage>
        <taxon>Bacteria</taxon>
        <taxon>Bacillati</taxon>
        <taxon>Actinomycetota</taxon>
        <taxon>Actinomycetes</taxon>
        <taxon>Micrococcales</taxon>
        <taxon>Brevibacteriaceae</taxon>
        <taxon>Spelaeicoccus</taxon>
    </lineage>
</organism>
<dbReference type="Proteomes" id="UP000539111">
    <property type="component" value="Unassembled WGS sequence"/>
</dbReference>
<dbReference type="EMBL" id="JACBZP010000001">
    <property type="protein sequence ID" value="NYI68636.1"/>
    <property type="molecule type" value="Genomic_DNA"/>
</dbReference>